<dbReference type="Proteomes" id="UP000266861">
    <property type="component" value="Unassembled WGS sequence"/>
</dbReference>
<accession>A0A397GYM7</accession>
<evidence type="ECO:0000313" key="2">
    <source>
        <dbReference type="Proteomes" id="UP000266861"/>
    </source>
</evidence>
<reference evidence="1 2" key="1">
    <citation type="submission" date="2018-08" db="EMBL/GenBank/DDBJ databases">
        <title>Genome and evolution of the arbuscular mycorrhizal fungus Diversispora epigaea (formerly Glomus versiforme) and its bacterial endosymbionts.</title>
        <authorList>
            <person name="Sun X."/>
            <person name="Fei Z."/>
            <person name="Harrison M."/>
        </authorList>
    </citation>
    <scope>NUCLEOTIDE SEQUENCE [LARGE SCALE GENOMIC DNA]</scope>
    <source>
        <strain evidence="1 2">IT104</strain>
    </source>
</reference>
<gene>
    <name evidence="1" type="ORF">Glove_423g13</name>
</gene>
<dbReference type="EMBL" id="PQFF01000374">
    <property type="protein sequence ID" value="RHZ54738.1"/>
    <property type="molecule type" value="Genomic_DNA"/>
</dbReference>
<sequence>MEHKIPYPDKMKSLQYTKYTPKVTSPYDIIVKVCASSPNGKIKPLLSPIIPGLEVVVAKGNSPEANRMIRIGNCYNWNPR</sequence>
<organism evidence="1 2">
    <name type="scientific">Diversispora epigaea</name>
    <dbReference type="NCBI Taxonomy" id="1348612"/>
    <lineage>
        <taxon>Eukaryota</taxon>
        <taxon>Fungi</taxon>
        <taxon>Fungi incertae sedis</taxon>
        <taxon>Mucoromycota</taxon>
        <taxon>Glomeromycotina</taxon>
        <taxon>Glomeromycetes</taxon>
        <taxon>Diversisporales</taxon>
        <taxon>Diversisporaceae</taxon>
        <taxon>Diversispora</taxon>
    </lineage>
</organism>
<proteinExistence type="predicted"/>
<name>A0A397GYM7_9GLOM</name>
<keyword evidence="2" id="KW-1185">Reference proteome</keyword>
<evidence type="ECO:0000313" key="1">
    <source>
        <dbReference type="EMBL" id="RHZ54738.1"/>
    </source>
</evidence>
<dbReference type="OrthoDB" id="9992527at2759"/>
<dbReference type="AlphaFoldDB" id="A0A397GYM7"/>
<protein>
    <submittedName>
        <fullName evidence="1">Uncharacterized protein</fullName>
    </submittedName>
</protein>
<comment type="caution">
    <text evidence="1">The sequence shown here is derived from an EMBL/GenBank/DDBJ whole genome shotgun (WGS) entry which is preliminary data.</text>
</comment>